<reference evidence="2 3" key="1">
    <citation type="submission" date="2019-03" db="EMBL/GenBank/DDBJ databases">
        <authorList>
            <person name="Gaulin E."/>
            <person name="Dumas B."/>
        </authorList>
    </citation>
    <scope>NUCLEOTIDE SEQUENCE [LARGE SCALE GENOMIC DNA]</scope>
    <source>
        <strain evidence="2">CBS 568.67</strain>
    </source>
</reference>
<sequence>MGGRRSFGGMMDPRARLDLHFALLHLDPMFPFFLVSLALPAAAAAEWHMTRVRSFQARVQADMPMWDARHSAYVSSFGGSDFDAHYAAGLDTVNLASVEGVLKYVQSEGINRLALSTPCERKNKMQYIVFYAVEIVQPNASLALFGADPNGVPEYCPFVAMDGGACTTVDGTALPDDCTRLFGSPTLPAIGPCVGAGLRTTDPRAPYPNTIWFSYPNSCVEAPWGAKSAACRASFPGGLCPVGSKPDGVNCTFSYAVLGFLDLDDLVGITSLVDSRSHRPYASYADFCRDASGLYRGIEFQAPVDGSTNNQAVVSLPFWRLPFDATANMNRTTTMIDLFNAKAAASRTMKPLPPLATIQNPPCYANTQLCLTAPHGCKRELYAQVCRVCAVAGDAGCVMAPPHMTLPALARATLAPTQQPLSSSPLAIAPMAGNKHDGHVGHDDDIVASPSSSCGTQRRVTALVLVLCLWQTGVV</sequence>
<evidence type="ECO:0000313" key="2">
    <source>
        <dbReference type="EMBL" id="VFT92478.1"/>
    </source>
</evidence>
<name>A0A485L515_9STRA</name>
<dbReference type="EMBL" id="CAADRA010005731">
    <property type="protein sequence ID" value="VFT92478.1"/>
    <property type="molecule type" value="Genomic_DNA"/>
</dbReference>
<dbReference type="PANTHER" id="PTHR33946">
    <property type="match status" value="1"/>
</dbReference>
<evidence type="ECO:0000313" key="3">
    <source>
        <dbReference type="Proteomes" id="UP000332933"/>
    </source>
</evidence>
<dbReference type="AlphaFoldDB" id="A0A485L515"/>
<protein>
    <submittedName>
        <fullName evidence="2">Aste57867_15685 protein</fullName>
    </submittedName>
</protein>
<reference evidence="1" key="2">
    <citation type="submission" date="2019-06" db="EMBL/GenBank/DDBJ databases">
        <title>Genomics analysis of Aphanomyces spp. identifies a new class of oomycete effector associated with host adaptation.</title>
        <authorList>
            <person name="Gaulin E."/>
        </authorList>
    </citation>
    <scope>NUCLEOTIDE SEQUENCE</scope>
    <source>
        <strain evidence="1">CBS 578.67</strain>
    </source>
</reference>
<evidence type="ECO:0000313" key="1">
    <source>
        <dbReference type="EMBL" id="KAF0693353.1"/>
    </source>
</evidence>
<keyword evidence="3" id="KW-1185">Reference proteome</keyword>
<dbReference type="OrthoDB" id="61203at2759"/>
<organism evidence="2 3">
    <name type="scientific">Aphanomyces stellatus</name>
    <dbReference type="NCBI Taxonomy" id="120398"/>
    <lineage>
        <taxon>Eukaryota</taxon>
        <taxon>Sar</taxon>
        <taxon>Stramenopiles</taxon>
        <taxon>Oomycota</taxon>
        <taxon>Saprolegniomycetes</taxon>
        <taxon>Saprolegniales</taxon>
        <taxon>Verrucalvaceae</taxon>
        <taxon>Aphanomyces</taxon>
    </lineage>
</organism>
<dbReference type="Proteomes" id="UP000332933">
    <property type="component" value="Unassembled WGS sequence"/>
</dbReference>
<proteinExistence type="predicted"/>
<accession>A0A485L515</accession>
<gene>
    <name evidence="2" type="primary">Aste57867_15685</name>
    <name evidence="1" type="ORF">As57867_015629</name>
    <name evidence="2" type="ORF">ASTE57867_15685</name>
</gene>
<dbReference type="EMBL" id="VJMH01005710">
    <property type="protein sequence ID" value="KAF0693353.1"/>
    <property type="molecule type" value="Genomic_DNA"/>
</dbReference>
<dbReference type="PANTHER" id="PTHR33946:SF4">
    <property type="entry name" value="COAGULATION FACTOR XI"/>
    <property type="match status" value="1"/>
</dbReference>